<evidence type="ECO:0000313" key="3">
    <source>
        <dbReference type="EMBL" id="CAD1830427.1"/>
    </source>
</evidence>
<name>A0A6V7PHX9_ANACO</name>
<sequence>MEEESSDRGGGTTREAKATSHKGKSCKGCLYYSSLLKSESRGPMCFGISRTHPQVPSYVVGESDMQAAKDGYSLSDFKYVCVGYSVFLDNKDSPSEKRESQAELPSCVGIKVLVDRRPSTASHAPSYVHREDTGARAQPRGYKPGHSSVEEFLSRLSRNAGLVASSAARNLQKVGNYVKENIDDILYPYRRPPK</sequence>
<dbReference type="EMBL" id="LR862148">
    <property type="protein sequence ID" value="CAD1830427.1"/>
    <property type="molecule type" value="Genomic_DNA"/>
</dbReference>
<proteinExistence type="predicted"/>
<dbReference type="InterPro" id="IPR058517">
    <property type="entry name" value="DUF8204"/>
</dbReference>
<feature type="domain" description="DUF8204" evidence="2">
    <location>
        <begin position="22"/>
        <end position="113"/>
    </location>
</feature>
<dbReference type="PANTHER" id="PTHR34566">
    <property type="entry name" value="ALTERED INHERITANCE OF MITOCHONDRIA PROTEIN"/>
    <property type="match status" value="1"/>
</dbReference>
<organism evidence="3">
    <name type="scientific">Ananas comosus var. bracteatus</name>
    <name type="common">red pineapple</name>
    <dbReference type="NCBI Taxonomy" id="296719"/>
    <lineage>
        <taxon>Eukaryota</taxon>
        <taxon>Viridiplantae</taxon>
        <taxon>Streptophyta</taxon>
        <taxon>Embryophyta</taxon>
        <taxon>Tracheophyta</taxon>
        <taxon>Spermatophyta</taxon>
        <taxon>Magnoliopsida</taxon>
        <taxon>Liliopsida</taxon>
        <taxon>Poales</taxon>
        <taxon>Bromeliaceae</taxon>
        <taxon>Bromelioideae</taxon>
        <taxon>Ananas</taxon>
    </lineage>
</organism>
<feature type="region of interest" description="Disordered" evidence="1">
    <location>
        <begin position="1"/>
        <end position="24"/>
    </location>
</feature>
<dbReference type="PANTHER" id="PTHR34566:SF2">
    <property type="entry name" value="ALTERED INHERITANCE OF MITOCHONDRIA PROTEIN"/>
    <property type="match status" value="1"/>
</dbReference>
<evidence type="ECO:0000256" key="1">
    <source>
        <dbReference type="SAM" id="MobiDB-lite"/>
    </source>
</evidence>
<protein>
    <recommendedName>
        <fullName evidence="2">DUF8204 domain-containing protein</fullName>
    </recommendedName>
</protein>
<reference evidence="3" key="1">
    <citation type="submission" date="2020-07" db="EMBL/GenBank/DDBJ databases">
        <authorList>
            <person name="Lin J."/>
        </authorList>
    </citation>
    <scope>NUCLEOTIDE SEQUENCE</scope>
</reference>
<dbReference type="AlphaFoldDB" id="A0A6V7PHX9"/>
<feature type="region of interest" description="Disordered" evidence="1">
    <location>
        <begin position="121"/>
        <end position="147"/>
    </location>
</feature>
<dbReference type="Pfam" id="PF26631">
    <property type="entry name" value="DUF8204"/>
    <property type="match status" value="1"/>
</dbReference>
<accession>A0A6V7PHX9</accession>
<gene>
    <name evidence="3" type="ORF">CB5_LOCUS13638</name>
</gene>
<evidence type="ECO:0000259" key="2">
    <source>
        <dbReference type="Pfam" id="PF26631"/>
    </source>
</evidence>